<dbReference type="InterPro" id="IPR036322">
    <property type="entry name" value="WD40_repeat_dom_sf"/>
</dbReference>
<dbReference type="SUPFAM" id="SSF50978">
    <property type="entry name" value="WD40 repeat-like"/>
    <property type="match status" value="1"/>
</dbReference>
<sequence>MFHFAGGATEGTVPHPTRTKISRVQYSPDPNTSLLGVSSWEGTVRVYNFPGNSVAAQEKRVHAHSDPVLSFSFTVSSPRLDYAVTC</sequence>
<dbReference type="Gene3D" id="2.130.10.10">
    <property type="entry name" value="YVTN repeat-like/Quinoprotein amine dehydrogenase"/>
    <property type="match status" value="1"/>
</dbReference>
<proteinExistence type="predicted"/>
<comment type="caution">
    <text evidence="2">The sequence shown here is derived from an EMBL/GenBank/DDBJ whole genome shotgun (WGS) entry which is preliminary data.</text>
</comment>
<dbReference type="InterPro" id="IPR015943">
    <property type="entry name" value="WD40/YVTN_repeat-like_dom_sf"/>
</dbReference>
<reference evidence="2 3" key="1">
    <citation type="submission" date="2024-08" db="EMBL/GenBank/DDBJ databases">
        <title>Gnathostoma spinigerum genome.</title>
        <authorList>
            <person name="Gonzalez-Bertolin B."/>
            <person name="Monzon S."/>
            <person name="Zaballos A."/>
            <person name="Jimenez P."/>
            <person name="Dekumyoy P."/>
            <person name="Varona S."/>
            <person name="Cuesta I."/>
            <person name="Sumanam S."/>
            <person name="Adisakwattana P."/>
            <person name="Gasser R.B."/>
            <person name="Hernandez-Gonzalez A."/>
            <person name="Young N.D."/>
            <person name="Perteguer M.J."/>
        </authorList>
    </citation>
    <scope>NUCLEOTIDE SEQUENCE [LARGE SCALE GENOMIC DNA]</scope>
    <source>
        <strain evidence="2">AL3</strain>
        <tissue evidence="2">Liver</tissue>
    </source>
</reference>
<name>A0ABD6EH86_9BILA</name>
<evidence type="ECO:0000313" key="3">
    <source>
        <dbReference type="Proteomes" id="UP001608902"/>
    </source>
</evidence>
<dbReference type="Proteomes" id="UP001608902">
    <property type="component" value="Unassembled WGS sequence"/>
</dbReference>
<feature type="region of interest" description="Disordered" evidence="1">
    <location>
        <begin position="1"/>
        <end position="26"/>
    </location>
</feature>
<dbReference type="EMBL" id="JBGFUD010003834">
    <property type="protein sequence ID" value="MFH4979086.1"/>
    <property type="molecule type" value="Genomic_DNA"/>
</dbReference>
<gene>
    <name evidence="2" type="ORF">AB6A40_005795</name>
</gene>
<evidence type="ECO:0000313" key="2">
    <source>
        <dbReference type="EMBL" id="MFH4979086.1"/>
    </source>
</evidence>
<dbReference type="AlphaFoldDB" id="A0ABD6EH86"/>
<accession>A0ABD6EH86</accession>
<protein>
    <submittedName>
        <fullName evidence="2">Uncharacterized protein</fullName>
    </submittedName>
</protein>
<evidence type="ECO:0000256" key="1">
    <source>
        <dbReference type="SAM" id="MobiDB-lite"/>
    </source>
</evidence>
<keyword evidence="3" id="KW-1185">Reference proteome</keyword>
<organism evidence="2 3">
    <name type="scientific">Gnathostoma spinigerum</name>
    <dbReference type="NCBI Taxonomy" id="75299"/>
    <lineage>
        <taxon>Eukaryota</taxon>
        <taxon>Metazoa</taxon>
        <taxon>Ecdysozoa</taxon>
        <taxon>Nematoda</taxon>
        <taxon>Chromadorea</taxon>
        <taxon>Rhabditida</taxon>
        <taxon>Spirurina</taxon>
        <taxon>Gnathostomatomorpha</taxon>
        <taxon>Gnathostomatoidea</taxon>
        <taxon>Gnathostomatidae</taxon>
        <taxon>Gnathostoma</taxon>
    </lineage>
</organism>